<proteinExistence type="predicted"/>
<dbReference type="EMBL" id="JAIWYP010000016">
    <property type="protein sequence ID" value="KAH3696226.1"/>
    <property type="molecule type" value="Genomic_DNA"/>
</dbReference>
<evidence type="ECO:0000313" key="2">
    <source>
        <dbReference type="Proteomes" id="UP000828390"/>
    </source>
</evidence>
<gene>
    <name evidence="1" type="ORF">DPMN_083691</name>
</gene>
<keyword evidence="2" id="KW-1185">Reference proteome</keyword>
<accession>A0A9D3YBS0</accession>
<organism evidence="1 2">
    <name type="scientific">Dreissena polymorpha</name>
    <name type="common">Zebra mussel</name>
    <name type="synonym">Mytilus polymorpha</name>
    <dbReference type="NCBI Taxonomy" id="45954"/>
    <lineage>
        <taxon>Eukaryota</taxon>
        <taxon>Metazoa</taxon>
        <taxon>Spiralia</taxon>
        <taxon>Lophotrochozoa</taxon>
        <taxon>Mollusca</taxon>
        <taxon>Bivalvia</taxon>
        <taxon>Autobranchia</taxon>
        <taxon>Heteroconchia</taxon>
        <taxon>Euheterodonta</taxon>
        <taxon>Imparidentia</taxon>
        <taxon>Neoheterodontei</taxon>
        <taxon>Myida</taxon>
        <taxon>Dreissenoidea</taxon>
        <taxon>Dreissenidae</taxon>
        <taxon>Dreissena</taxon>
    </lineage>
</organism>
<dbReference type="AlphaFoldDB" id="A0A9D3YBS0"/>
<dbReference type="Proteomes" id="UP000828390">
    <property type="component" value="Unassembled WGS sequence"/>
</dbReference>
<name>A0A9D3YBS0_DREPO</name>
<protein>
    <submittedName>
        <fullName evidence="1">Uncharacterized protein</fullName>
    </submittedName>
</protein>
<evidence type="ECO:0000313" key="1">
    <source>
        <dbReference type="EMBL" id="KAH3696226.1"/>
    </source>
</evidence>
<comment type="caution">
    <text evidence="1">The sequence shown here is derived from an EMBL/GenBank/DDBJ whole genome shotgun (WGS) entry which is preliminary data.</text>
</comment>
<reference evidence="1" key="1">
    <citation type="journal article" date="2019" name="bioRxiv">
        <title>The Genome of the Zebra Mussel, Dreissena polymorpha: A Resource for Invasive Species Research.</title>
        <authorList>
            <person name="McCartney M.A."/>
            <person name="Auch B."/>
            <person name="Kono T."/>
            <person name="Mallez S."/>
            <person name="Zhang Y."/>
            <person name="Obille A."/>
            <person name="Becker A."/>
            <person name="Abrahante J.E."/>
            <person name="Garbe J."/>
            <person name="Badalamenti J.P."/>
            <person name="Herman A."/>
            <person name="Mangelson H."/>
            <person name="Liachko I."/>
            <person name="Sullivan S."/>
            <person name="Sone E.D."/>
            <person name="Koren S."/>
            <person name="Silverstein K.A.T."/>
            <person name="Beckman K.B."/>
            <person name="Gohl D.M."/>
        </authorList>
    </citation>
    <scope>NUCLEOTIDE SEQUENCE</scope>
    <source>
        <strain evidence="1">Duluth1</strain>
        <tissue evidence="1">Whole animal</tissue>
    </source>
</reference>
<reference evidence="1" key="2">
    <citation type="submission" date="2020-11" db="EMBL/GenBank/DDBJ databases">
        <authorList>
            <person name="McCartney M.A."/>
            <person name="Auch B."/>
            <person name="Kono T."/>
            <person name="Mallez S."/>
            <person name="Becker A."/>
            <person name="Gohl D.M."/>
            <person name="Silverstein K.A.T."/>
            <person name="Koren S."/>
            <person name="Bechman K.B."/>
            <person name="Herman A."/>
            <person name="Abrahante J.E."/>
            <person name="Garbe J."/>
        </authorList>
    </citation>
    <scope>NUCLEOTIDE SEQUENCE</scope>
    <source>
        <strain evidence="1">Duluth1</strain>
        <tissue evidence="1">Whole animal</tissue>
    </source>
</reference>
<sequence>MNNAISLQTSPSIPLYASVPLKIKEKIWANEFVDFSTAFSKSADTYSITITHQGIQSLTPVASRKFISVEQWTDTFAVFFFRV</sequence>